<gene>
    <name evidence="5" type="ORF">BU24DRAFT_424891</name>
</gene>
<name>A0A6A5XLW2_9PLEO</name>
<dbReference type="Pfam" id="PF03572">
    <property type="entry name" value="Peptidase_S41"/>
    <property type="match status" value="1"/>
</dbReference>
<dbReference type="PANTHER" id="PTHR37049:SF4">
    <property type="entry name" value="RHODANESE DOMAIN-CONTAINING PROTEIN"/>
    <property type="match status" value="1"/>
</dbReference>
<accession>A0A6A5XLW2</accession>
<evidence type="ECO:0000313" key="6">
    <source>
        <dbReference type="Proteomes" id="UP000799778"/>
    </source>
</evidence>
<dbReference type="GO" id="GO:0006508">
    <property type="term" value="P:proteolysis"/>
    <property type="evidence" value="ECO:0007669"/>
    <property type="project" value="InterPro"/>
</dbReference>
<feature type="region of interest" description="Disordered" evidence="1">
    <location>
        <begin position="736"/>
        <end position="778"/>
    </location>
</feature>
<proteinExistence type="predicted"/>
<dbReference type="SUPFAM" id="SSF52096">
    <property type="entry name" value="ClpP/crotonase"/>
    <property type="match status" value="1"/>
</dbReference>
<feature type="chain" id="PRO_5025386837" evidence="2">
    <location>
        <begin position="17"/>
        <end position="799"/>
    </location>
</feature>
<evidence type="ECO:0000256" key="2">
    <source>
        <dbReference type="SAM" id="SignalP"/>
    </source>
</evidence>
<dbReference type="InterPro" id="IPR052766">
    <property type="entry name" value="S41A_metabolite_peptidase"/>
</dbReference>
<dbReference type="RefSeq" id="XP_033382198.1">
    <property type="nucleotide sequence ID" value="XM_033528610.1"/>
</dbReference>
<reference evidence="5" key="1">
    <citation type="journal article" date="2020" name="Stud. Mycol.">
        <title>101 Dothideomycetes genomes: a test case for predicting lifestyles and emergence of pathogens.</title>
        <authorList>
            <person name="Haridas S."/>
            <person name="Albert R."/>
            <person name="Binder M."/>
            <person name="Bloem J."/>
            <person name="Labutti K."/>
            <person name="Salamov A."/>
            <person name="Andreopoulos B."/>
            <person name="Baker S."/>
            <person name="Barry K."/>
            <person name="Bills G."/>
            <person name="Bluhm B."/>
            <person name="Cannon C."/>
            <person name="Castanera R."/>
            <person name="Culley D."/>
            <person name="Daum C."/>
            <person name="Ezra D."/>
            <person name="Gonzalez J."/>
            <person name="Henrissat B."/>
            <person name="Kuo A."/>
            <person name="Liang C."/>
            <person name="Lipzen A."/>
            <person name="Lutzoni F."/>
            <person name="Magnuson J."/>
            <person name="Mondo S."/>
            <person name="Nolan M."/>
            <person name="Ohm R."/>
            <person name="Pangilinan J."/>
            <person name="Park H.-J."/>
            <person name="Ramirez L."/>
            <person name="Alfaro M."/>
            <person name="Sun H."/>
            <person name="Tritt A."/>
            <person name="Yoshinaga Y."/>
            <person name="Zwiers L.-H."/>
            <person name="Turgeon B."/>
            <person name="Goodwin S."/>
            <person name="Spatafora J."/>
            <person name="Crous P."/>
            <person name="Grigoriev I."/>
        </authorList>
    </citation>
    <scope>NUCLEOTIDE SEQUENCE</scope>
    <source>
        <strain evidence="5">CBS 175.79</strain>
    </source>
</reference>
<dbReference type="InterPro" id="IPR005151">
    <property type="entry name" value="Tail-specific_protease"/>
</dbReference>
<dbReference type="AlphaFoldDB" id="A0A6A5XLW2"/>
<organism evidence="5 6">
    <name type="scientific">Aaosphaeria arxii CBS 175.79</name>
    <dbReference type="NCBI Taxonomy" id="1450172"/>
    <lineage>
        <taxon>Eukaryota</taxon>
        <taxon>Fungi</taxon>
        <taxon>Dikarya</taxon>
        <taxon>Ascomycota</taxon>
        <taxon>Pezizomycotina</taxon>
        <taxon>Dothideomycetes</taxon>
        <taxon>Pleosporomycetidae</taxon>
        <taxon>Pleosporales</taxon>
        <taxon>Pleosporales incertae sedis</taxon>
        <taxon>Aaosphaeria</taxon>
    </lineage>
</organism>
<dbReference type="GeneID" id="54286007"/>
<evidence type="ECO:0000259" key="3">
    <source>
        <dbReference type="Pfam" id="PF03572"/>
    </source>
</evidence>
<protein>
    <submittedName>
        <fullName evidence="5">Uncharacterized protein</fullName>
    </submittedName>
</protein>
<dbReference type="PANTHER" id="PTHR37049">
    <property type="entry name" value="PEPTIDASE S41 FAMILY PROTEIN"/>
    <property type="match status" value="1"/>
</dbReference>
<evidence type="ECO:0000259" key="4">
    <source>
        <dbReference type="Pfam" id="PF23658"/>
    </source>
</evidence>
<evidence type="ECO:0000313" key="5">
    <source>
        <dbReference type="EMBL" id="KAF2013859.1"/>
    </source>
</evidence>
<keyword evidence="2" id="KW-0732">Signal</keyword>
<dbReference type="GO" id="GO:0008236">
    <property type="term" value="F:serine-type peptidase activity"/>
    <property type="evidence" value="ECO:0007669"/>
    <property type="project" value="InterPro"/>
</dbReference>
<feature type="domain" description="Tail specific protease" evidence="3">
    <location>
        <begin position="398"/>
        <end position="610"/>
    </location>
</feature>
<evidence type="ECO:0000256" key="1">
    <source>
        <dbReference type="SAM" id="MobiDB-lite"/>
    </source>
</evidence>
<sequence length="799" mass="88332">MAFVLSALLLASVASAQFETTASLRSVSAPIETAPSRTSEAPFSTETLSIPTPTSNPGEPCAQLAELVLDGDRRFPAELVHNCLNSVPVDKDGDSKLLDELKILWEWQSDGGWLKKTPDTWSNGALDIEKELDNIKSNLDKFESEYAVQMAIQNITIRSGNFHFNYRPDITRMFRFWRGVGVMAISEDGIKLPKLYTESDALAMASSDATKFSEIEQINGQDAWQYLESVANLEQYLDLDARMANVFTPSGGESYGAFEVQANYHGAETEIKFKNGSSATFQNYARFGTASAYARGDFNETSYWYDVLDGASLFDVFCQGNFTGDVVGNQFSNDKNTTSFEAPVAQKLDDRPVHTGKIRTPQHLRKRQTIPETYPEPIVEDTSEVVAGYFLEGQGYQDVAVLKVISFSPEEDTNGEEFQATVAEFLAQAKQEKKTKLVIDLRENGGGMIQLYLDLFKQLFPKDTPYSGQYWRAQEQFLGIGDAVSKIIDENKGSEYTKDLFAQSFYFWAYWVYKTGKGEYFKSWDDFNGPVELNGDSFTTLMQWSLDNVETNVLLSPGFNFFNDSSQNPPFEAKNIVMLTDGLCGSACAAFAENMKNLAGVKTVVVGGRPENKPMQGVAGSKGGQVSIAGQFPDRAKRLIAYSATANYENNLNNTKVKDLAELEQVLIRAGDERNRVQVKEHLRKGDDTGTPLEFVYEAADCKIFYTAKTWVDPSGLWAQTWDAFNDDKKCVEGSTKHESSISGGFKPFGTGEVKDEDLPKSTPTSQKPGQSGKPNSAGSIRVSVAAFALVIAVAISMM</sequence>
<feature type="signal peptide" evidence="2">
    <location>
        <begin position="1"/>
        <end position="16"/>
    </location>
</feature>
<keyword evidence="6" id="KW-1185">Reference proteome</keyword>
<feature type="domain" description="CPAF-like PDZ" evidence="4">
    <location>
        <begin position="176"/>
        <end position="288"/>
    </location>
</feature>
<dbReference type="Pfam" id="PF23658">
    <property type="entry name" value="PDZ_CPAF_rel"/>
    <property type="match status" value="1"/>
</dbReference>
<dbReference type="Gene3D" id="3.90.226.10">
    <property type="entry name" value="2-enoyl-CoA Hydratase, Chain A, domain 1"/>
    <property type="match status" value="1"/>
</dbReference>
<dbReference type="InterPro" id="IPR029045">
    <property type="entry name" value="ClpP/crotonase-like_dom_sf"/>
</dbReference>
<dbReference type="OrthoDB" id="27214at2759"/>
<dbReference type="InterPro" id="IPR056186">
    <property type="entry name" value="PDZ_CPAF-rel"/>
</dbReference>
<dbReference type="EMBL" id="ML978071">
    <property type="protein sequence ID" value="KAF2013859.1"/>
    <property type="molecule type" value="Genomic_DNA"/>
</dbReference>
<feature type="compositionally biased region" description="Polar residues" evidence="1">
    <location>
        <begin position="35"/>
        <end position="57"/>
    </location>
</feature>
<feature type="region of interest" description="Disordered" evidence="1">
    <location>
        <begin position="33"/>
        <end position="57"/>
    </location>
</feature>
<dbReference type="Proteomes" id="UP000799778">
    <property type="component" value="Unassembled WGS sequence"/>
</dbReference>
<feature type="compositionally biased region" description="Polar residues" evidence="1">
    <location>
        <begin position="762"/>
        <end position="778"/>
    </location>
</feature>